<dbReference type="InterPro" id="IPR032720">
    <property type="entry name" value="Cys_rich_CWC"/>
</dbReference>
<evidence type="ECO:0000313" key="2">
    <source>
        <dbReference type="Proteomes" id="UP000192721"/>
    </source>
</evidence>
<gene>
    <name evidence="1" type="ORF">B0T45_22550</name>
</gene>
<sequence>MTKGYPAPASPCVGLCRLDEGGAYCLGCLRTLDEIAGWSGFDDEQKRAVWQRLIALRPKVKDKRCERCGAVFRCGEGGANGACWCVDLPQVLPLPYGHGDCLCPECLRGHLRESYLARGLTPPI</sequence>
<organism evidence="1 2">
    <name type="scientific">Chromobacterium haemolyticum</name>
    <dbReference type="NCBI Taxonomy" id="394935"/>
    <lineage>
        <taxon>Bacteria</taxon>
        <taxon>Pseudomonadati</taxon>
        <taxon>Pseudomonadota</taxon>
        <taxon>Betaproteobacteria</taxon>
        <taxon>Neisseriales</taxon>
        <taxon>Chromobacteriaceae</taxon>
        <taxon>Chromobacterium</taxon>
    </lineage>
</organism>
<proteinExistence type="predicted"/>
<dbReference type="AlphaFoldDB" id="A0A1W0CAR5"/>
<evidence type="ECO:0000313" key="1">
    <source>
        <dbReference type="EMBL" id="OQS31797.1"/>
    </source>
</evidence>
<dbReference type="PANTHER" id="PTHR35175:SF2">
    <property type="entry name" value="DUF1289 DOMAIN-CONTAINING PROTEIN"/>
    <property type="match status" value="1"/>
</dbReference>
<reference evidence="1 2" key="1">
    <citation type="submission" date="2017-02" db="EMBL/GenBank/DDBJ databases">
        <title>Chromobacterium haemolyticum H5244.</title>
        <authorList>
            <person name="Gulvik C.A."/>
        </authorList>
    </citation>
    <scope>NUCLEOTIDE SEQUENCE [LARGE SCALE GENOMIC DNA]</scope>
    <source>
        <strain evidence="1 2">H5244</strain>
    </source>
</reference>
<name>A0A1W0CAR5_9NEIS</name>
<dbReference type="RefSeq" id="WP_081557053.1">
    <property type="nucleotide sequence ID" value="NZ_CP109905.1"/>
</dbReference>
<dbReference type="EMBL" id="MUKV01000055">
    <property type="protein sequence ID" value="OQS31797.1"/>
    <property type="molecule type" value="Genomic_DNA"/>
</dbReference>
<dbReference type="PANTHER" id="PTHR35175">
    <property type="entry name" value="DUF1289 DOMAIN-CONTAINING PROTEIN"/>
    <property type="match status" value="1"/>
</dbReference>
<dbReference type="Proteomes" id="UP000192721">
    <property type="component" value="Unassembled WGS sequence"/>
</dbReference>
<dbReference type="InterPro" id="IPR010710">
    <property type="entry name" value="DUF1289"/>
</dbReference>
<accession>A0A1W0CAR5</accession>
<comment type="caution">
    <text evidence="1">The sequence shown here is derived from an EMBL/GenBank/DDBJ whole genome shotgun (WGS) entry which is preliminary data.</text>
</comment>
<protein>
    <submittedName>
        <fullName evidence="1">DUF1289 domain-containing protein</fullName>
    </submittedName>
</protein>
<dbReference type="Pfam" id="PF06945">
    <property type="entry name" value="DUF1289"/>
    <property type="match status" value="1"/>
</dbReference>
<dbReference type="Pfam" id="PF14375">
    <property type="entry name" value="Cys_rich_CWC"/>
    <property type="match status" value="1"/>
</dbReference>